<feature type="transmembrane region" description="Helical" evidence="1">
    <location>
        <begin position="191"/>
        <end position="211"/>
    </location>
</feature>
<sequence length="220" mass="22979">MRSSPALLIHRHRYAFLFGALLVTVTLGPLLEAVSFGHRLMELLLCASLLAALFPIGQRLQRHVLLVLVLVAQLLRWLASDAGGAVAMAGAVLWGVLATIAAWHAVRFSLSSQRVRTEHLAAALSAYLLLGVCGGVVFAALSAISPSAMAVGGQGTAHGLGIGTAMYFSFVTLATLGYGDITPVSQVARGLATLEAIAGQLYLALLVARLVGLRSTDRSP</sequence>
<proteinExistence type="predicted"/>
<feature type="transmembrane region" description="Helical" evidence="1">
    <location>
        <begin position="12"/>
        <end position="30"/>
    </location>
</feature>
<name>A0AAP5AJ37_9GAMM</name>
<keyword evidence="3" id="KW-0813">Transport</keyword>
<keyword evidence="1" id="KW-0472">Membrane</keyword>
<gene>
    <name evidence="3" type="ORF">QE424_001604</name>
</gene>
<dbReference type="Proteomes" id="UP001226084">
    <property type="component" value="Unassembled WGS sequence"/>
</dbReference>
<dbReference type="EMBL" id="JAUTAS010000001">
    <property type="protein sequence ID" value="MDQ1108445.1"/>
    <property type="molecule type" value="Genomic_DNA"/>
</dbReference>
<reference evidence="3" key="1">
    <citation type="submission" date="2023-07" db="EMBL/GenBank/DDBJ databases">
        <title>Functional and genomic diversity of the sorghum phyllosphere microbiome.</title>
        <authorList>
            <person name="Shade A."/>
        </authorList>
    </citation>
    <scope>NUCLEOTIDE SEQUENCE</scope>
    <source>
        <strain evidence="3">SORGH_AS_0457</strain>
    </source>
</reference>
<protein>
    <submittedName>
        <fullName evidence="3">Voltage-gated potassium channel Kch</fullName>
    </submittedName>
</protein>
<evidence type="ECO:0000256" key="1">
    <source>
        <dbReference type="SAM" id="Phobius"/>
    </source>
</evidence>
<feature type="transmembrane region" description="Helical" evidence="1">
    <location>
        <begin position="36"/>
        <end position="56"/>
    </location>
</feature>
<organism evidence="3 4">
    <name type="scientific">Stenotrophomonas rhizophila</name>
    <dbReference type="NCBI Taxonomy" id="216778"/>
    <lineage>
        <taxon>Bacteria</taxon>
        <taxon>Pseudomonadati</taxon>
        <taxon>Pseudomonadota</taxon>
        <taxon>Gammaproteobacteria</taxon>
        <taxon>Lysobacterales</taxon>
        <taxon>Lysobacteraceae</taxon>
        <taxon>Stenotrophomonas</taxon>
    </lineage>
</organism>
<feature type="transmembrane region" description="Helical" evidence="1">
    <location>
        <begin position="156"/>
        <end position="179"/>
    </location>
</feature>
<feature type="transmembrane region" description="Helical" evidence="1">
    <location>
        <begin position="63"/>
        <end position="79"/>
    </location>
</feature>
<dbReference type="AlphaFoldDB" id="A0AAP5AJ37"/>
<comment type="caution">
    <text evidence="3">The sequence shown here is derived from an EMBL/GenBank/DDBJ whole genome shotgun (WGS) entry which is preliminary data.</text>
</comment>
<keyword evidence="3" id="KW-0407">Ion channel</keyword>
<keyword evidence="1" id="KW-0812">Transmembrane</keyword>
<dbReference type="RefSeq" id="WP_093535812.1">
    <property type="nucleotide sequence ID" value="NZ_CP088000.1"/>
</dbReference>
<accession>A0AAP5AJ37</accession>
<dbReference type="Gene3D" id="1.10.287.70">
    <property type="match status" value="1"/>
</dbReference>
<evidence type="ECO:0000313" key="4">
    <source>
        <dbReference type="Proteomes" id="UP001226084"/>
    </source>
</evidence>
<dbReference type="GO" id="GO:0034220">
    <property type="term" value="P:monoatomic ion transmembrane transport"/>
    <property type="evidence" value="ECO:0007669"/>
    <property type="project" value="UniProtKB-KW"/>
</dbReference>
<evidence type="ECO:0000313" key="3">
    <source>
        <dbReference type="EMBL" id="MDQ1108445.1"/>
    </source>
</evidence>
<dbReference type="InterPro" id="IPR013099">
    <property type="entry name" value="K_chnl_dom"/>
</dbReference>
<dbReference type="SUPFAM" id="SSF81324">
    <property type="entry name" value="Voltage-gated potassium channels"/>
    <property type="match status" value="1"/>
</dbReference>
<keyword evidence="1" id="KW-1133">Transmembrane helix</keyword>
<feature type="transmembrane region" description="Helical" evidence="1">
    <location>
        <begin position="120"/>
        <end position="144"/>
    </location>
</feature>
<keyword evidence="3" id="KW-0406">Ion transport</keyword>
<feature type="transmembrane region" description="Helical" evidence="1">
    <location>
        <begin position="85"/>
        <end position="108"/>
    </location>
</feature>
<dbReference type="Pfam" id="PF07885">
    <property type="entry name" value="Ion_trans_2"/>
    <property type="match status" value="1"/>
</dbReference>
<feature type="domain" description="Potassium channel" evidence="2">
    <location>
        <begin position="134"/>
        <end position="210"/>
    </location>
</feature>
<evidence type="ECO:0000259" key="2">
    <source>
        <dbReference type="Pfam" id="PF07885"/>
    </source>
</evidence>